<dbReference type="AlphaFoldDB" id="U4UMM6"/>
<dbReference type="OrthoDB" id="7474070at2759"/>
<evidence type="ECO:0000259" key="2">
    <source>
        <dbReference type="Pfam" id="PF21787"/>
    </source>
</evidence>
<feature type="domain" description="Transposable element P transposase-like RNase H" evidence="2">
    <location>
        <begin position="45"/>
        <end position="134"/>
    </location>
</feature>
<organism evidence="3 4">
    <name type="scientific">Dendroctonus ponderosae</name>
    <name type="common">Mountain pine beetle</name>
    <dbReference type="NCBI Taxonomy" id="77166"/>
    <lineage>
        <taxon>Eukaryota</taxon>
        <taxon>Metazoa</taxon>
        <taxon>Ecdysozoa</taxon>
        <taxon>Arthropoda</taxon>
        <taxon>Hexapoda</taxon>
        <taxon>Insecta</taxon>
        <taxon>Pterygota</taxon>
        <taxon>Neoptera</taxon>
        <taxon>Endopterygota</taxon>
        <taxon>Coleoptera</taxon>
        <taxon>Polyphaga</taxon>
        <taxon>Cucujiformia</taxon>
        <taxon>Curculionidae</taxon>
        <taxon>Scolytinae</taxon>
        <taxon>Dendroctonus</taxon>
    </lineage>
</organism>
<gene>
    <name evidence="3" type="ORF">D910_08733</name>
</gene>
<dbReference type="Pfam" id="PF21787">
    <property type="entry name" value="TNP-like_RNaseH_N"/>
    <property type="match status" value="1"/>
</dbReference>
<evidence type="ECO:0000313" key="3">
    <source>
        <dbReference type="EMBL" id="ERL91401.1"/>
    </source>
</evidence>
<dbReference type="EMBL" id="KB632283">
    <property type="protein sequence ID" value="ERL91401.1"/>
    <property type="molecule type" value="Genomic_DNA"/>
</dbReference>
<evidence type="ECO:0000313" key="4">
    <source>
        <dbReference type="Proteomes" id="UP000030742"/>
    </source>
</evidence>
<feature type="compositionally biased region" description="Basic and acidic residues" evidence="1">
    <location>
        <begin position="1"/>
        <end position="11"/>
    </location>
</feature>
<feature type="region of interest" description="Disordered" evidence="1">
    <location>
        <begin position="1"/>
        <end position="48"/>
    </location>
</feature>
<dbReference type="InterPro" id="IPR048365">
    <property type="entry name" value="TNP-like_RNaseH_N"/>
</dbReference>
<name>U4UMM6_DENPD</name>
<evidence type="ECO:0000256" key="1">
    <source>
        <dbReference type="SAM" id="MobiDB-lite"/>
    </source>
</evidence>
<proteinExistence type="predicted"/>
<protein>
    <recommendedName>
        <fullName evidence="2">Transposable element P transposase-like RNase H domain-containing protein</fullName>
    </recommendedName>
</protein>
<sequence length="171" mass="18982">MTDQVKSEAGRKGSTGGDHPAKDERREGRPSEGSLGRSPSSPDLEESTKKFVGCVDKGSLGRTNDLADHALLFMAQGVTQKWKQPISYYFTKNTISAADLQTLISEVIRDLANIGLHVKCTVCHQGPTNVSALRQKTENNFFFIENGNKIYIFYDSPHLLKSTRNALYKFV</sequence>
<feature type="compositionally biased region" description="Basic and acidic residues" evidence="1">
    <location>
        <begin position="19"/>
        <end position="30"/>
    </location>
</feature>
<accession>U4UMM6</accession>
<dbReference type="Proteomes" id="UP000030742">
    <property type="component" value="Unassembled WGS sequence"/>
</dbReference>
<reference evidence="3 4" key="1">
    <citation type="journal article" date="2013" name="Genome Biol.">
        <title>Draft genome of the mountain pine beetle, Dendroctonus ponderosae Hopkins, a major forest pest.</title>
        <authorList>
            <person name="Keeling C.I."/>
            <person name="Yuen M.M."/>
            <person name="Liao N.Y."/>
            <person name="Docking T.R."/>
            <person name="Chan S.K."/>
            <person name="Taylor G.A."/>
            <person name="Palmquist D.L."/>
            <person name="Jackman S.D."/>
            <person name="Nguyen A."/>
            <person name="Li M."/>
            <person name="Henderson H."/>
            <person name="Janes J.K."/>
            <person name="Zhao Y."/>
            <person name="Pandoh P."/>
            <person name="Moore R."/>
            <person name="Sperling F.A."/>
            <person name="Huber D.P."/>
            <person name="Birol I."/>
            <person name="Jones S.J."/>
            <person name="Bohlmann J."/>
        </authorList>
    </citation>
    <scope>NUCLEOTIDE SEQUENCE</scope>
</reference>